<dbReference type="InterPro" id="IPR000257">
    <property type="entry name" value="Uroporphyrinogen_deCOase"/>
</dbReference>
<keyword evidence="3" id="KW-1185">Reference proteome</keyword>
<dbReference type="PANTHER" id="PTHR47099:SF1">
    <property type="entry name" value="METHYLCOBAMIDE:COM METHYLTRANSFERASE MTBA"/>
    <property type="match status" value="1"/>
</dbReference>
<gene>
    <name evidence="2" type="ORF">SAMN05660706_14810</name>
</gene>
<sequence length="322" mass="36376">MNGIGRVYAAINRLPSDRFPRGELVVDKQFIKEFMKKETKRDNYPEPVEEDLEMEIEFYHRLGLDLVCVHDTEPMHHSGDLCFKLDYIRRFNAEGFFVFLVLNGVFQTLVNQAGFTNFMKNIARWPQQVGEELQKLSQKISEHIRKGLPDGVHGIIIADDIAFNRGTYVAPEFIQKYLLPCWQNQVNSAREQRIPVFLHSDGNINAVLPIIVEAGFDGLQCIEPAAGMNFKEVKQKYGKYLCLMGNIDPALLYGNGANNSFGCASDDPHVQKHNFPELARAVNELIAMAAPDGGFIFGTCSGLHAGLSTEKVKFMYELVRNI</sequence>
<dbReference type="InterPro" id="IPR052024">
    <property type="entry name" value="Methanogen_methyltrans"/>
</dbReference>
<proteinExistence type="predicted"/>
<dbReference type="Gene3D" id="3.20.20.210">
    <property type="match status" value="1"/>
</dbReference>
<reference evidence="3" key="1">
    <citation type="submission" date="2016-10" db="EMBL/GenBank/DDBJ databases">
        <authorList>
            <person name="Varghese N."/>
            <person name="Submissions S."/>
        </authorList>
    </citation>
    <scope>NUCLEOTIDE SEQUENCE [LARGE SCALE GENOMIC DNA]</scope>
    <source>
        <strain evidence="3">DSM 3669</strain>
    </source>
</reference>
<evidence type="ECO:0000259" key="1">
    <source>
        <dbReference type="Pfam" id="PF01208"/>
    </source>
</evidence>
<dbReference type="EMBL" id="FOYM01000048">
    <property type="protein sequence ID" value="SFR17623.1"/>
    <property type="molecule type" value="Genomic_DNA"/>
</dbReference>
<dbReference type="SUPFAM" id="SSF51726">
    <property type="entry name" value="UROD/MetE-like"/>
    <property type="match status" value="1"/>
</dbReference>
<feature type="domain" description="Uroporphyrinogen decarboxylase (URO-D)" evidence="1">
    <location>
        <begin position="112"/>
        <end position="321"/>
    </location>
</feature>
<dbReference type="GO" id="GO:0004853">
    <property type="term" value="F:uroporphyrinogen decarboxylase activity"/>
    <property type="evidence" value="ECO:0007669"/>
    <property type="project" value="InterPro"/>
</dbReference>
<dbReference type="RefSeq" id="WP_165608427.1">
    <property type="nucleotide sequence ID" value="NZ_FOYM01000048.1"/>
</dbReference>
<name>A0A1I6EIN9_9FIRM</name>
<evidence type="ECO:0000313" key="3">
    <source>
        <dbReference type="Proteomes" id="UP000199584"/>
    </source>
</evidence>
<dbReference type="InterPro" id="IPR038071">
    <property type="entry name" value="UROD/MetE-like_sf"/>
</dbReference>
<dbReference type="AlphaFoldDB" id="A0A1I6EIN9"/>
<protein>
    <submittedName>
        <fullName evidence="2">Uroporphyrinogen decarboxylase</fullName>
    </submittedName>
</protein>
<organism evidence="2 3">
    <name type="scientific">Desulfoscipio geothermicus DSM 3669</name>
    <dbReference type="NCBI Taxonomy" id="1121426"/>
    <lineage>
        <taxon>Bacteria</taxon>
        <taxon>Bacillati</taxon>
        <taxon>Bacillota</taxon>
        <taxon>Clostridia</taxon>
        <taxon>Eubacteriales</taxon>
        <taxon>Desulfallaceae</taxon>
        <taxon>Desulfoscipio</taxon>
    </lineage>
</organism>
<dbReference type="Pfam" id="PF01208">
    <property type="entry name" value="URO-D"/>
    <property type="match status" value="1"/>
</dbReference>
<dbReference type="Proteomes" id="UP000199584">
    <property type="component" value="Unassembled WGS sequence"/>
</dbReference>
<evidence type="ECO:0000313" key="2">
    <source>
        <dbReference type="EMBL" id="SFR17623.1"/>
    </source>
</evidence>
<accession>A0A1I6EIN9</accession>
<dbReference type="STRING" id="39060.SAMN05660706_14810"/>
<dbReference type="PANTHER" id="PTHR47099">
    <property type="entry name" value="METHYLCOBAMIDE:COM METHYLTRANSFERASE MTBA"/>
    <property type="match status" value="1"/>
</dbReference>
<dbReference type="GO" id="GO:0006779">
    <property type="term" value="P:porphyrin-containing compound biosynthetic process"/>
    <property type="evidence" value="ECO:0007669"/>
    <property type="project" value="InterPro"/>
</dbReference>